<feature type="compositionally biased region" description="Basic and acidic residues" evidence="10">
    <location>
        <begin position="59"/>
        <end position="80"/>
    </location>
</feature>
<evidence type="ECO:0000313" key="11">
    <source>
        <dbReference type="EMBL" id="KZZ93148.1"/>
    </source>
</evidence>
<feature type="compositionally biased region" description="Basic and acidic residues" evidence="10">
    <location>
        <begin position="95"/>
        <end position="106"/>
    </location>
</feature>
<evidence type="ECO:0000256" key="4">
    <source>
        <dbReference type="ARBA" id="ARBA00022603"/>
    </source>
</evidence>
<keyword evidence="4 9" id="KW-0489">Methyltransferase</keyword>
<keyword evidence="6 9" id="KW-0949">S-adenosyl-L-methionine</keyword>
<comment type="caution">
    <text evidence="11">The sequence shown here is derived from an EMBL/GenBank/DDBJ whole genome shotgun (WGS) entry which is preliminary data.</text>
</comment>
<keyword evidence="5 9" id="KW-0808">Transferase</keyword>
<dbReference type="VEuPathDB" id="FungiDB:AAP_02614"/>
<dbReference type="InterPro" id="IPR042036">
    <property type="entry name" value="RRP8_N"/>
</dbReference>
<dbReference type="PANTHER" id="PTHR12787:SF0">
    <property type="entry name" value="RIBOSOMAL RNA-PROCESSING PROTEIN 8"/>
    <property type="match status" value="1"/>
</dbReference>
<evidence type="ECO:0000256" key="1">
    <source>
        <dbReference type="ARBA" id="ARBA00004604"/>
    </source>
</evidence>
<dbReference type="GO" id="GO:0042273">
    <property type="term" value="P:ribosomal large subunit biogenesis"/>
    <property type="evidence" value="ECO:0007669"/>
    <property type="project" value="TreeGrafter"/>
</dbReference>
<dbReference type="Gene3D" id="1.10.10.2150">
    <property type="entry name" value="Ribosomal RNA-processing protein 8, N-terminal domain"/>
    <property type="match status" value="1"/>
</dbReference>
<evidence type="ECO:0000256" key="7">
    <source>
        <dbReference type="ARBA" id="ARBA00023242"/>
    </source>
</evidence>
<evidence type="ECO:0000256" key="3">
    <source>
        <dbReference type="ARBA" id="ARBA00022552"/>
    </source>
</evidence>
<keyword evidence="3 9" id="KW-0698">rRNA processing</keyword>
<dbReference type="Proteomes" id="UP000242877">
    <property type="component" value="Unassembled WGS sequence"/>
</dbReference>
<dbReference type="SUPFAM" id="SSF53335">
    <property type="entry name" value="S-adenosyl-L-methionine-dependent methyltransferases"/>
    <property type="match status" value="1"/>
</dbReference>
<dbReference type="Pfam" id="PF05148">
    <property type="entry name" value="Methyltransf_8"/>
    <property type="match status" value="1"/>
</dbReference>
<feature type="region of interest" description="Disordered" evidence="10">
    <location>
        <begin position="363"/>
        <end position="397"/>
    </location>
</feature>
<dbReference type="GO" id="GO:0016433">
    <property type="term" value="F:rRNA (adenine) methyltransferase activity"/>
    <property type="evidence" value="ECO:0007669"/>
    <property type="project" value="UniProtKB-ARBA"/>
</dbReference>
<feature type="compositionally biased region" description="Basic residues" evidence="10">
    <location>
        <begin position="375"/>
        <end position="387"/>
    </location>
</feature>
<comment type="function">
    <text evidence="9">S-adenosyl-L-methionine-dependent methyltransferase that specifically methylates the N(1) position of adenine in helix 25.1 in 25S rRNA. Required both for ribosomal 40S and 60S subunits biogenesis. Required for efficient pre-rRNA cleavage at site A2.</text>
</comment>
<dbReference type="Gene3D" id="3.40.50.150">
    <property type="entry name" value="Vaccinia Virus protein VP39"/>
    <property type="match status" value="1"/>
</dbReference>
<evidence type="ECO:0000256" key="9">
    <source>
        <dbReference type="RuleBase" id="RU365074"/>
    </source>
</evidence>
<dbReference type="GO" id="GO:0005730">
    <property type="term" value="C:nucleolus"/>
    <property type="evidence" value="ECO:0007669"/>
    <property type="project" value="UniProtKB-SubCell"/>
</dbReference>
<evidence type="ECO:0000256" key="8">
    <source>
        <dbReference type="ARBA" id="ARBA00076672"/>
    </source>
</evidence>
<gene>
    <name evidence="11" type="ORF">AAP_02614</name>
</gene>
<reference evidence="11 12" key="1">
    <citation type="journal article" date="2016" name="Genome Biol. Evol.">
        <title>Divergent and convergent evolution of fungal pathogenicity.</title>
        <authorList>
            <person name="Shang Y."/>
            <person name="Xiao G."/>
            <person name="Zheng P."/>
            <person name="Cen K."/>
            <person name="Zhan S."/>
            <person name="Wang C."/>
        </authorList>
    </citation>
    <scope>NUCLEOTIDE SEQUENCE [LARGE SCALE GENOMIC DNA]</scope>
    <source>
        <strain evidence="11 12">ARSEF 7405</strain>
    </source>
</reference>
<evidence type="ECO:0000313" key="12">
    <source>
        <dbReference type="Proteomes" id="UP000242877"/>
    </source>
</evidence>
<proteinExistence type="inferred from homology"/>
<evidence type="ECO:0000256" key="6">
    <source>
        <dbReference type="ARBA" id="ARBA00022691"/>
    </source>
</evidence>
<dbReference type="OrthoDB" id="10258825at2759"/>
<feature type="compositionally biased region" description="Basic residues" evidence="10">
    <location>
        <begin position="115"/>
        <end position="124"/>
    </location>
</feature>
<organism evidence="11 12">
    <name type="scientific">Ascosphaera apis ARSEF 7405</name>
    <dbReference type="NCBI Taxonomy" id="392613"/>
    <lineage>
        <taxon>Eukaryota</taxon>
        <taxon>Fungi</taxon>
        <taxon>Dikarya</taxon>
        <taxon>Ascomycota</taxon>
        <taxon>Pezizomycotina</taxon>
        <taxon>Eurotiomycetes</taxon>
        <taxon>Eurotiomycetidae</taxon>
        <taxon>Onygenales</taxon>
        <taxon>Ascosphaeraceae</taxon>
        <taxon>Ascosphaera</taxon>
    </lineage>
</organism>
<evidence type="ECO:0000256" key="10">
    <source>
        <dbReference type="SAM" id="MobiDB-lite"/>
    </source>
</evidence>
<feature type="region of interest" description="Disordered" evidence="10">
    <location>
        <begin position="238"/>
        <end position="261"/>
    </location>
</feature>
<comment type="subcellular location">
    <subcellularLocation>
        <location evidence="1 9">Nucleus</location>
        <location evidence="1 9">Nucleolus</location>
    </subcellularLocation>
</comment>
<feature type="compositionally biased region" description="Low complexity" evidence="10">
    <location>
        <begin position="125"/>
        <end position="137"/>
    </location>
</feature>
<evidence type="ECO:0000256" key="5">
    <source>
        <dbReference type="ARBA" id="ARBA00022679"/>
    </source>
</evidence>
<dbReference type="InterPro" id="IPR029063">
    <property type="entry name" value="SAM-dependent_MTases_sf"/>
</dbReference>
<keyword evidence="12" id="KW-1185">Reference proteome</keyword>
<sequence>MFAVPGWSLPKDSLKRQTADKPTQAPPASAPEGQDAAGSTGGKNKRKGTGPDVKVTRANLDEMFRKHIQGEGSKPESKKKNDTKKRKLDNEGSDETDKKSTGETKPADAVQEGPKRKRNRKPKNKQQQGEKQGEQSSTENATSVETPTVAPAAAAAAPLPAPSKLTPLQQSMRNKLLAARFRYLNEQLYTTPSSEAYKLFTENPDFFNEYHAGFTRQVQELWPSNPVDWYIQSIKTRGAVRPQSRDRKNKSGPEALPRRPNGSCTIADMGCGDAKLAHSLVPQEKKLKLKFHNFDLQSPDPLVTKADIANLPLADGSCDVAVFCLSLMGTNWISFVEEAWRVLRSDGKGECWVSEVKSRFGKVSRRKSVPDHSISKRSQKKMNKKKKGKDDDEEVNDDDIFAENRQETDQGDDTDISAFVEVFKSRGFVLKQETVDKSNKMFVRMEFVKHGAVTKGKHAGAAGSQAGRVQKKFIEKEKEDELTPEQEAQVLKPCLYKLR</sequence>
<name>A0A167ZVL6_9EURO</name>
<dbReference type="FunFam" id="1.10.10.2150:FF:000001">
    <property type="entry name" value="Ribosomal RNA-processing protein 8"/>
    <property type="match status" value="1"/>
</dbReference>
<feature type="region of interest" description="Disordered" evidence="10">
    <location>
        <begin position="1"/>
        <end position="145"/>
    </location>
</feature>
<evidence type="ECO:0000256" key="2">
    <source>
        <dbReference type="ARBA" id="ARBA00006301"/>
    </source>
</evidence>
<dbReference type="EC" id="2.1.1.-" evidence="9"/>
<protein>
    <recommendedName>
        <fullName evidence="8 9">Ribosomal RNA-processing protein 8</fullName>
        <ecNumber evidence="9">2.1.1.-</ecNumber>
    </recommendedName>
</protein>
<dbReference type="AlphaFoldDB" id="A0A167ZVL6"/>
<dbReference type="InterPro" id="IPR007823">
    <property type="entry name" value="RRP8"/>
</dbReference>
<dbReference type="PANTHER" id="PTHR12787">
    <property type="entry name" value="RIBOSOMAL RNA-PROCESSING PROTEIN 8"/>
    <property type="match status" value="1"/>
</dbReference>
<comment type="similarity">
    <text evidence="2 9">Belongs to the methyltransferase superfamily. RRP8 family.</text>
</comment>
<keyword evidence="7 9" id="KW-0539">Nucleus</keyword>
<accession>A0A167ZVL6</accession>
<dbReference type="EMBL" id="AZGZ01000009">
    <property type="protein sequence ID" value="KZZ93148.1"/>
    <property type="molecule type" value="Genomic_DNA"/>
</dbReference>